<evidence type="ECO:0000313" key="3">
    <source>
        <dbReference type="Proteomes" id="UP001491310"/>
    </source>
</evidence>
<comment type="caution">
    <text evidence="2">The sequence shown here is derived from an EMBL/GenBank/DDBJ whole genome shotgun (WGS) entry which is preliminary data.</text>
</comment>
<protein>
    <submittedName>
        <fullName evidence="2">Uncharacterized protein</fullName>
    </submittedName>
</protein>
<proteinExistence type="predicted"/>
<keyword evidence="1" id="KW-0732">Signal</keyword>
<feature type="chain" id="PRO_5046223986" evidence="1">
    <location>
        <begin position="20"/>
        <end position="227"/>
    </location>
</feature>
<reference evidence="2 3" key="1">
    <citation type="journal article" date="2024" name="Nat. Commun.">
        <title>Phylogenomics reveals the evolutionary origins of lichenization in chlorophyte algae.</title>
        <authorList>
            <person name="Puginier C."/>
            <person name="Libourel C."/>
            <person name="Otte J."/>
            <person name="Skaloud P."/>
            <person name="Haon M."/>
            <person name="Grisel S."/>
            <person name="Petersen M."/>
            <person name="Berrin J.G."/>
            <person name="Delaux P.M."/>
            <person name="Dal Grande F."/>
            <person name="Keller J."/>
        </authorList>
    </citation>
    <scope>NUCLEOTIDE SEQUENCE [LARGE SCALE GENOMIC DNA]</scope>
    <source>
        <strain evidence="2 3">SAG 216-7</strain>
    </source>
</reference>
<gene>
    <name evidence="2" type="ORF">WJX75_002866</name>
</gene>
<evidence type="ECO:0000256" key="1">
    <source>
        <dbReference type="SAM" id="SignalP"/>
    </source>
</evidence>
<evidence type="ECO:0000313" key="2">
    <source>
        <dbReference type="EMBL" id="KAK9908110.1"/>
    </source>
</evidence>
<organism evidence="2 3">
    <name type="scientific">Coccomyxa subellipsoidea</name>
    <dbReference type="NCBI Taxonomy" id="248742"/>
    <lineage>
        <taxon>Eukaryota</taxon>
        <taxon>Viridiplantae</taxon>
        <taxon>Chlorophyta</taxon>
        <taxon>core chlorophytes</taxon>
        <taxon>Trebouxiophyceae</taxon>
        <taxon>Trebouxiophyceae incertae sedis</taxon>
        <taxon>Coccomyxaceae</taxon>
        <taxon>Coccomyxa</taxon>
    </lineage>
</organism>
<keyword evidence="3" id="KW-1185">Reference proteome</keyword>
<accession>A0ABR2YMX2</accession>
<name>A0ABR2YMX2_9CHLO</name>
<dbReference type="EMBL" id="JALJOT010000008">
    <property type="protein sequence ID" value="KAK9908110.1"/>
    <property type="molecule type" value="Genomic_DNA"/>
</dbReference>
<sequence>MKSVAAIVLLLAFSAIAGASQSRGQTEAALHHLGLERSSLAVHHKHGRHLLVDYKGSDPVGADTVGNGKLGSVSYSALAPSAVPYTMMATAPTMMATPMTAATFPVAQPYGADAPVSAPFGQSAPSVLGRRLLVDYKGSDPVGADTKGNGAASSVGVSSDSYAKAVYKMAPAASPMAAPVAAGGPVPLSTILYSSVPTAGKYTLASAPTTAPGALAAPALAGRRLLA</sequence>
<dbReference type="Proteomes" id="UP001491310">
    <property type="component" value="Unassembled WGS sequence"/>
</dbReference>
<feature type="signal peptide" evidence="1">
    <location>
        <begin position="1"/>
        <end position="19"/>
    </location>
</feature>